<accession>A0A6G0TGX8</accession>
<keyword evidence="2" id="KW-1185">Reference proteome</keyword>
<sequence>MTDFKIKPILLDSELSYEFIDFIMMCFLMCMSMSNHVKILENLIIPLKILHKKILLTCSEQNKTKALGLNPQFRCAREETQLNFKLIVSLTTLVRFCQIIIKVLFYKTFKMFLSVMSSLVKSECKCFFLRSTSLENFINYHLNTFIRFLINIRNIKIKDIAIHNNLLYCYPYQTVGIYLTSRSLQSFYVTPCRSRARPPQRTLPSLKPWRPASLRQ</sequence>
<organism evidence="1 2">
    <name type="scientific">Aphis glycines</name>
    <name type="common">Soybean aphid</name>
    <dbReference type="NCBI Taxonomy" id="307491"/>
    <lineage>
        <taxon>Eukaryota</taxon>
        <taxon>Metazoa</taxon>
        <taxon>Ecdysozoa</taxon>
        <taxon>Arthropoda</taxon>
        <taxon>Hexapoda</taxon>
        <taxon>Insecta</taxon>
        <taxon>Pterygota</taxon>
        <taxon>Neoptera</taxon>
        <taxon>Paraneoptera</taxon>
        <taxon>Hemiptera</taxon>
        <taxon>Sternorrhyncha</taxon>
        <taxon>Aphidomorpha</taxon>
        <taxon>Aphidoidea</taxon>
        <taxon>Aphididae</taxon>
        <taxon>Aphidini</taxon>
        <taxon>Aphis</taxon>
        <taxon>Aphis</taxon>
    </lineage>
</organism>
<dbReference type="AlphaFoldDB" id="A0A6G0TGX8"/>
<comment type="caution">
    <text evidence="1">The sequence shown here is derived from an EMBL/GenBank/DDBJ whole genome shotgun (WGS) entry which is preliminary data.</text>
</comment>
<name>A0A6G0TGX8_APHGL</name>
<proteinExistence type="predicted"/>
<evidence type="ECO:0000313" key="2">
    <source>
        <dbReference type="Proteomes" id="UP000475862"/>
    </source>
</evidence>
<gene>
    <name evidence="1" type="ORF">AGLY_009792</name>
</gene>
<reference evidence="1 2" key="1">
    <citation type="submission" date="2019-08" db="EMBL/GenBank/DDBJ databases">
        <title>The genome of the soybean aphid Biotype 1, its phylome, world population structure and adaptation to the North American continent.</title>
        <authorList>
            <person name="Giordano R."/>
            <person name="Donthu R.K."/>
            <person name="Hernandez A.G."/>
            <person name="Wright C.L."/>
            <person name="Zimin A.V."/>
        </authorList>
    </citation>
    <scope>NUCLEOTIDE SEQUENCE [LARGE SCALE GENOMIC DNA]</scope>
    <source>
        <tissue evidence="1">Whole aphids</tissue>
    </source>
</reference>
<protein>
    <submittedName>
        <fullName evidence="1">Uncharacterized protein</fullName>
    </submittedName>
</protein>
<dbReference type="EMBL" id="VYZN01000038">
    <property type="protein sequence ID" value="KAE9532711.1"/>
    <property type="molecule type" value="Genomic_DNA"/>
</dbReference>
<evidence type="ECO:0000313" key="1">
    <source>
        <dbReference type="EMBL" id="KAE9532711.1"/>
    </source>
</evidence>
<dbReference type="Proteomes" id="UP000475862">
    <property type="component" value="Unassembled WGS sequence"/>
</dbReference>